<keyword evidence="11" id="KW-1185">Reference proteome</keyword>
<dbReference type="InterPro" id="IPR000014">
    <property type="entry name" value="PAS"/>
</dbReference>
<dbReference type="Pfam" id="PF02518">
    <property type="entry name" value="HATPase_c"/>
    <property type="match status" value="1"/>
</dbReference>
<protein>
    <recommendedName>
        <fullName evidence="2">histidine kinase</fullName>
        <ecNumber evidence="2">2.7.13.3</ecNumber>
    </recommendedName>
</protein>
<evidence type="ECO:0000259" key="9">
    <source>
        <dbReference type="PROSITE" id="PS50112"/>
    </source>
</evidence>
<evidence type="ECO:0000256" key="7">
    <source>
        <dbReference type="SAM" id="Phobius"/>
    </source>
</evidence>
<gene>
    <name evidence="10" type="ORF">SAMN05421823_10595</name>
</gene>
<dbReference type="InterPro" id="IPR005467">
    <property type="entry name" value="His_kinase_dom"/>
</dbReference>
<keyword evidence="6" id="KW-0175">Coiled coil</keyword>
<dbReference type="CDD" id="cd00130">
    <property type="entry name" value="PAS"/>
    <property type="match status" value="1"/>
</dbReference>
<reference evidence="10 11" key="1">
    <citation type="submission" date="2016-10" db="EMBL/GenBank/DDBJ databases">
        <authorList>
            <person name="de Groot N.N."/>
        </authorList>
    </citation>
    <scope>NUCLEOTIDE SEQUENCE [LARGE SCALE GENOMIC DNA]</scope>
    <source>
        <strain evidence="10 11">DSM 25186</strain>
    </source>
</reference>
<keyword evidence="7" id="KW-1133">Transmembrane helix</keyword>
<accession>A0A1G9ITN3</accession>
<evidence type="ECO:0000313" key="11">
    <source>
        <dbReference type="Proteomes" id="UP000198510"/>
    </source>
</evidence>
<organism evidence="10 11">
    <name type="scientific">Catalinimonas alkaloidigena</name>
    <dbReference type="NCBI Taxonomy" id="1075417"/>
    <lineage>
        <taxon>Bacteria</taxon>
        <taxon>Pseudomonadati</taxon>
        <taxon>Bacteroidota</taxon>
        <taxon>Cytophagia</taxon>
        <taxon>Cytophagales</taxon>
        <taxon>Catalimonadaceae</taxon>
        <taxon>Catalinimonas</taxon>
    </lineage>
</organism>
<dbReference type="InterPro" id="IPR013656">
    <property type="entry name" value="PAS_4"/>
</dbReference>
<dbReference type="OrthoDB" id="890870at2"/>
<dbReference type="Proteomes" id="UP000198510">
    <property type="component" value="Unassembled WGS sequence"/>
</dbReference>
<dbReference type="PANTHER" id="PTHR43304:SF1">
    <property type="entry name" value="PAC DOMAIN-CONTAINING PROTEIN"/>
    <property type="match status" value="1"/>
</dbReference>
<keyword evidence="5" id="KW-0418">Kinase</keyword>
<evidence type="ECO:0000256" key="1">
    <source>
        <dbReference type="ARBA" id="ARBA00000085"/>
    </source>
</evidence>
<keyword evidence="4" id="KW-0808">Transferase</keyword>
<keyword evidence="7" id="KW-0812">Transmembrane</keyword>
<evidence type="ECO:0000313" key="10">
    <source>
        <dbReference type="EMBL" id="SDL28154.1"/>
    </source>
</evidence>
<dbReference type="InterPro" id="IPR058544">
    <property type="entry name" value="ETR1_N"/>
</dbReference>
<dbReference type="SUPFAM" id="SSF47384">
    <property type="entry name" value="Homodimeric domain of signal transducing histidine kinase"/>
    <property type="match status" value="1"/>
</dbReference>
<feature type="transmembrane region" description="Helical" evidence="7">
    <location>
        <begin position="31"/>
        <end position="55"/>
    </location>
</feature>
<dbReference type="PROSITE" id="PS50112">
    <property type="entry name" value="PAS"/>
    <property type="match status" value="1"/>
</dbReference>
<dbReference type="RefSeq" id="WP_089683056.1">
    <property type="nucleotide sequence ID" value="NZ_FNFO01000005.1"/>
</dbReference>
<dbReference type="InterPro" id="IPR036097">
    <property type="entry name" value="HisK_dim/P_sf"/>
</dbReference>
<feature type="domain" description="Histidine kinase" evidence="8">
    <location>
        <begin position="305"/>
        <end position="515"/>
    </location>
</feature>
<dbReference type="InterPro" id="IPR003594">
    <property type="entry name" value="HATPase_dom"/>
</dbReference>
<comment type="catalytic activity">
    <reaction evidence="1">
        <text>ATP + protein L-histidine = ADP + protein N-phospho-L-histidine.</text>
        <dbReference type="EC" id="2.7.13.3"/>
    </reaction>
</comment>
<feature type="transmembrane region" description="Helical" evidence="7">
    <location>
        <begin position="67"/>
        <end position="90"/>
    </location>
</feature>
<dbReference type="Gene3D" id="1.10.287.130">
    <property type="match status" value="1"/>
</dbReference>
<dbReference type="SUPFAM" id="SSF55785">
    <property type="entry name" value="PYP-like sensor domain (PAS domain)"/>
    <property type="match status" value="1"/>
</dbReference>
<keyword evidence="3" id="KW-0597">Phosphoprotein</keyword>
<evidence type="ECO:0000259" key="8">
    <source>
        <dbReference type="PROSITE" id="PS50109"/>
    </source>
</evidence>
<proteinExistence type="predicted"/>
<dbReference type="STRING" id="1075417.SAMN05421823_10595"/>
<dbReference type="CDD" id="cd00082">
    <property type="entry name" value="HisKA"/>
    <property type="match status" value="1"/>
</dbReference>
<dbReference type="InterPro" id="IPR035965">
    <property type="entry name" value="PAS-like_dom_sf"/>
</dbReference>
<dbReference type="GO" id="GO:0000155">
    <property type="term" value="F:phosphorelay sensor kinase activity"/>
    <property type="evidence" value="ECO:0007669"/>
    <property type="project" value="InterPro"/>
</dbReference>
<dbReference type="Pfam" id="PF25487">
    <property type="entry name" value="ETR1_N"/>
    <property type="match status" value="1"/>
</dbReference>
<evidence type="ECO:0000256" key="2">
    <source>
        <dbReference type="ARBA" id="ARBA00012438"/>
    </source>
</evidence>
<evidence type="ECO:0000256" key="4">
    <source>
        <dbReference type="ARBA" id="ARBA00022679"/>
    </source>
</evidence>
<dbReference type="InterPro" id="IPR036890">
    <property type="entry name" value="HATPase_C_sf"/>
</dbReference>
<evidence type="ECO:0000256" key="6">
    <source>
        <dbReference type="SAM" id="Coils"/>
    </source>
</evidence>
<dbReference type="SUPFAM" id="SSF55874">
    <property type="entry name" value="ATPase domain of HSP90 chaperone/DNA topoisomerase II/histidine kinase"/>
    <property type="match status" value="1"/>
</dbReference>
<dbReference type="InterPro" id="IPR003661">
    <property type="entry name" value="HisK_dim/P_dom"/>
</dbReference>
<dbReference type="EC" id="2.7.13.3" evidence="2"/>
<dbReference type="PANTHER" id="PTHR43304">
    <property type="entry name" value="PHYTOCHROME-LIKE PROTEIN CPH1"/>
    <property type="match status" value="1"/>
</dbReference>
<dbReference type="AlphaFoldDB" id="A0A1G9ITN3"/>
<dbReference type="EMBL" id="FNFO01000005">
    <property type="protein sequence ID" value="SDL28154.1"/>
    <property type="molecule type" value="Genomic_DNA"/>
</dbReference>
<dbReference type="Gene3D" id="3.30.450.20">
    <property type="entry name" value="PAS domain"/>
    <property type="match status" value="1"/>
</dbReference>
<dbReference type="SMART" id="SM00091">
    <property type="entry name" value="PAS"/>
    <property type="match status" value="1"/>
</dbReference>
<dbReference type="Gene3D" id="3.30.565.10">
    <property type="entry name" value="Histidine kinase-like ATPase, C-terminal domain"/>
    <property type="match status" value="1"/>
</dbReference>
<dbReference type="SMART" id="SM00387">
    <property type="entry name" value="HATPase_c"/>
    <property type="match status" value="1"/>
</dbReference>
<feature type="coiled-coil region" evidence="6">
    <location>
        <begin position="132"/>
        <end position="162"/>
    </location>
</feature>
<evidence type="ECO:0000256" key="5">
    <source>
        <dbReference type="ARBA" id="ARBA00022777"/>
    </source>
</evidence>
<dbReference type="InterPro" id="IPR052162">
    <property type="entry name" value="Sensor_kinase/Photoreceptor"/>
</dbReference>
<keyword evidence="7" id="KW-0472">Membrane</keyword>
<dbReference type="PROSITE" id="PS50109">
    <property type="entry name" value="HIS_KIN"/>
    <property type="match status" value="1"/>
</dbReference>
<sequence>MDQLHHFLTHLWDTADFPARWHCGRWSDLHGWLYIGANLAVWSAYFAIPLMLLYLVRKRPDLPFRKIFAWFTAFILFCGATHLMDALMFWVPVYRFNALLLLGTGLVSWTTLIAMYRVAPQALALKTPAELEEALQRRTAELEKANQELRRSEAQFKALVEHNPDIVAYLDEDMRYKFINQSIRRLAGISPDQIEGRTFQEVSRPGPQAEIFVQQVREVIATGEARTFDYLSGIPGEGGIRRNYVISAVPLSLSEAGAPAVLTVARDVTLLKQLEHELQTHVAALEETTHLLRGRNQMLQEFAFIVSHNLRSPVTNLATILELYDRSAHSAEKEILLQQLRKVAGRLAETVKDLTEVVRVQTDDTLVSEELRFEEVLCHLNESLVAQIQESGARVCAHFTECPTVTYPKVYLESIMLNLLTNAIKYRAADRTAQVCFRTHRSEDGRVVLTCQDNGVGIDLERHGTKLFGLHKTFHGHPDARGVGLFITKNQIESQGGSIGVESRVGEGTTFKIVF</sequence>
<dbReference type="NCBIfam" id="TIGR00229">
    <property type="entry name" value="sensory_box"/>
    <property type="match status" value="1"/>
</dbReference>
<dbReference type="Pfam" id="PF08448">
    <property type="entry name" value="PAS_4"/>
    <property type="match status" value="1"/>
</dbReference>
<dbReference type="PRINTS" id="PR00344">
    <property type="entry name" value="BCTRLSENSOR"/>
</dbReference>
<evidence type="ECO:0000256" key="3">
    <source>
        <dbReference type="ARBA" id="ARBA00022553"/>
    </source>
</evidence>
<feature type="domain" description="PAS" evidence="9">
    <location>
        <begin position="152"/>
        <end position="223"/>
    </location>
</feature>
<name>A0A1G9ITN3_9BACT</name>
<dbReference type="InterPro" id="IPR004358">
    <property type="entry name" value="Sig_transdc_His_kin-like_C"/>
</dbReference>